<evidence type="ECO:0000313" key="2">
    <source>
        <dbReference type="Proteomes" id="UP000007058"/>
    </source>
</evidence>
<proteinExistence type="predicted"/>
<dbReference type="EMBL" id="AP007255">
    <property type="protein sequence ID" value="BAE52758.1"/>
    <property type="molecule type" value="Genomic_DNA"/>
</dbReference>
<dbReference type="OrthoDB" id="7360289at2"/>
<dbReference type="HOGENOM" id="CLU_1893672_0_0_5"/>
<name>Q2W067_PARM1</name>
<reference evidence="1 2" key="1">
    <citation type="journal article" date="2005" name="DNA Res.">
        <title>Complete genome sequence of the facultative anaerobic magnetotactic bacterium Magnetospirillum sp. strain AMB-1.</title>
        <authorList>
            <person name="Matsunaga T."/>
            <person name="Okamura Y."/>
            <person name="Fukuda Y."/>
            <person name="Wahyudi A.T."/>
            <person name="Murase Y."/>
            <person name="Takeyama H."/>
        </authorList>
    </citation>
    <scope>NUCLEOTIDE SEQUENCE [LARGE SCALE GENOMIC DNA]</scope>
    <source>
        <strain evidence="2">ATCC 700264 / AMB-1</strain>
    </source>
</reference>
<organism evidence="1 2">
    <name type="scientific">Paramagnetospirillum magneticum (strain ATCC 700264 / AMB-1)</name>
    <name type="common">Magnetospirillum magneticum</name>
    <dbReference type="NCBI Taxonomy" id="342108"/>
    <lineage>
        <taxon>Bacteria</taxon>
        <taxon>Pseudomonadati</taxon>
        <taxon>Pseudomonadota</taxon>
        <taxon>Alphaproteobacteria</taxon>
        <taxon>Rhodospirillales</taxon>
        <taxon>Magnetospirillaceae</taxon>
        <taxon>Paramagnetospirillum</taxon>
    </lineage>
</organism>
<evidence type="ECO:0008006" key="3">
    <source>
        <dbReference type="Google" id="ProtNLM"/>
    </source>
</evidence>
<dbReference type="RefSeq" id="WP_011386308.1">
    <property type="nucleotide sequence ID" value="NC_007626.1"/>
</dbReference>
<evidence type="ECO:0000313" key="1">
    <source>
        <dbReference type="EMBL" id="BAE52758.1"/>
    </source>
</evidence>
<gene>
    <name evidence="1" type="ordered locus">amb3954</name>
</gene>
<dbReference type="AlphaFoldDB" id="Q2W067"/>
<dbReference type="Proteomes" id="UP000007058">
    <property type="component" value="Chromosome"/>
</dbReference>
<protein>
    <recommendedName>
        <fullName evidence="3">Lipoprotein</fullName>
    </recommendedName>
</protein>
<dbReference type="PROSITE" id="PS51257">
    <property type="entry name" value="PROKAR_LIPOPROTEIN"/>
    <property type="match status" value="1"/>
</dbReference>
<dbReference type="KEGG" id="mag:amb3954"/>
<sequence>MLAFRSAALIVALAVLGGCSSGNAFVDRHEMDRSVKKQKLPGYDGQVTVCYEGDTPRAERDRLAAEACEVYGLKAVLVTERRWQCRMTAPHLASYYCFDPEMRMADGHLVNPFSNAQVKAWQTERRIRSPQGEE</sequence>
<accession>Q2W067</accession>
<keyword evidence="2" id="KW-1185">Reference proteome</keyword>